<dbReference type="InterPro" id="IPR022751">
    <property type="entry name" value="Alpha_mannosyltransferase"/>
</dbReference>
<sequence length="702" mass="80384">MLLLRPFYRRTFKKLVIFGLIISIVFFIVNAVLNNFTIQNDNSTGVNVQNSNNNLMLGFDLNDILNFNPIDYISNNYYKTDDKGKNEPLAYQQTLSDYVSNYRNKLLDDEEEDSLLKNNDENGAAASHLRIAPEELQHVPLDNSVKLAADIATDSTKGDKGTGEQNLLDTETRTKLLHDFYRKIFESITKYSPAGKLDRKYHDNCPLRGDVGYDNFENWETLSYDSLRNCLIIPEETLNDLKEKHAAFVNSISGVVLGKQAYQGNGIVTVGGGKFSLLAYTLIETLRNTGTTLPVEVLIPHSDEGDDDFCQYIESNLNAKCIYFRDFLPQDIIDSFEFKGYQFKSLAISASSFANLLLLDADNLPLKSLDDIFDKEPYKSTGLVVWPDFWRRSTTPLYYDIADIDINLNKRVRNCIDDITPPWVYQDTGSDNKDVPLHDLEGTIPDPSTESGQLMINKVDQLATTLLSLYYNVNGPSWYYPIFTQKSQGEGDKETFLAAANYYKYPFYQVKSMIKVDGFHAPDESGFRGVAMLQYDMVQDYARYKLAQESILKKYGATAVSTEMKPDPNYKGHIQSFYEEYFDVAGKPNIDVLFVHSNHPKFDPLLLSEQQDLIYSGKHVRTYRRTEILQKHDLELEIYRNYAKILCGDPPKDSDNKYGILLKFKYLEPVVNTEKYDKMCTYIKDRLKYLQESHIDAIKGNL</sequence>
<evidence type="ECO:0000313" key="12">
    <source>
        <dbReference type="EMBL" id="SSD60783.1"/>
    </source>
</evidence>
<keyword evidence="13" id="KW-1185">Reference proteome</keyword>
<keyword evidence="5 11" id="KW-0812">Transmembrane</keyword>
<dbReference type="PANTHER" id="PTHR31646">
    <property type="entry name" value="ALPHA-1,2-MANNOSYLTRANSFERASE MNN2"/>
    <property type="match status" value="1"/>
</dbReference>
<keyword evidence="4 12" id="KW-0808">Transferase</keyword>
<gene>
    <name evidence="12" type="ORF">SCODWIG_02544</name>
</gene>
<name>A0A376B7X2_9ASCO</name>
<keyword evidence="10" id="KW-0325">Glycoprotein</keyword>
<dbReference type="PANTHER" id="PTHR31646:SF1">
    <property type="entry name" value="ALPHA-1,2-MANNOSYLTRANSFERASE MNN2"/>
    <property type="match status" value="1"/>
</dbReference>
<dbReference type="Pfam" id="PF11051">
    <property type="entry name" value="Mannosyl_trans3"/>
    <property type="match status" value="1"/>
</dbReference>
<evidence type="ECO:0000256" key="3">
    <source>
        <dbReference type="ARBA" id="ARBA00009105"/>
    </source>
</evidence>
<evidence type="ECO:0000256" key="1">
    <source>
        <dbReference type="ARBA" id="ARBA00004323"/>
    </source>
</evidence>
<comment type="pathway">
    <text evidence="2">Protein modification; protein glycosylation.</text>
</comment>
<evidence type="ECO:0000256" key="6">
    <source>
        <dbReference type="ARBA" id="ARBA00022968"/>
    </source>
</evidence>
<dbReference type="InterPro" id="IPR029044">
    <property type="entry name" value="Nucleotide-diphossugar_trans"/>
</dbReference>
<dbReference type="GO" id="GO:0000026">
    <property type="term" value="F:alpha-1,2-mannosyltransferase activity"/>
    <property type="evidence" value="ECO:0007669"/>
    <property type="project" value="UniProtKB-ARBA"/>
</dbReference>
<keyword evidence="8" id="KW-0333">Golgi apparatus</keyword>
<evidence type="ECO:0000256" key="10">
    <source>
        <dbReference type="ARBA" id="ARBA00023180"/>
    </source>
</evidence>
<dbReference type="GO" id="GO:0046354">
    <property type="term" value="P:mannan biosynthetic process"/>
    <property type="evidence" value="ECO:0007669"/>
    <property type="project" value="TreeGrafter"/>
</dbReference>
<dbReference type="EMBL" id="UFAJ01000452">
    <property type="protein sequence ID" value="SSD60783.1"/>
    <property type="molecule type" value="Genomic_DNA"/>
</dbReference>
<protein>
    <submittedName>
        <fullName evidence="12">Related to Alpha-1,2-mannosyltransferase MNN2</fullName>
    </submittedName>
</protein>
<evidence type="ECO:0000313" key="13">
    <source>
        <dbReference type="Proteomes" id="UP000262825"/>
    </source>
</evidence>
<evidence type="ECO:0000256" key="9">
    <source>
        <dbReference type="ARBA" id="ARBA00023136"/>
    </source>
</evidence>
<evidence type="ECO:0000256" key="2">
    <source>
        <dbReference type="ARBA" id="ARBA00004922"/>
    </source>
</evidence>
<evidence type="ECO:0000256" key="7">
    <source>
        <dbReference type="ARBA" id="ARBA00022989"/>
    </source>
</evidence>
<evidence type="ECO:0000256" key="4">
    <source>
        <dbReference type="ARBA" id="ARBA00022679"/>
    </source>
</evidence>
<proteinExistence type="inferred from homology"/>
<comment type="similarity">
    <text evidence="3">Belongs to the MNN1/MNT family.</text>
</comment>
<comment type="subcellular location">
    <subcellularLocation>
        <location evidence="1">Golgi apparatus membrane</location>
        <topology evidence="1">Single-pass type II membrane protein</topology>
    </subcellularLocation>
</comment>
<dbReference type="AlphaFoldDB" id="A0A376B7X2"/>
<evidence type="ECO:0000256" key="8">
    <source>
        <dbReference type="ARBA" id="ARBA00023034"/>
    </source>
</evidence>
<dbReference type="FunFam" id="3.90.550.10:FF:000177">
    <property type="entry name" value="MNN5p Alpha-1,2-mannosyltransferase"/>
    <property type="match status" value="1"/>
</dbReference>
<organism evidence="12 13">
    <name type="scientific">Saccharomycodes ludwigii</name>
    <dbReference type="NCBI Taxonomy" id="36035"/>
    <lineage>
        <taxon>Eukaryota</taxon>
        <taxon>Fungi</taxon>
        <taxon>Dikarya</taxon>
        <taxon>Ascomycota</taxon>
        <taxon>Saccharomycotina</taxon>
        <taxon>Saccharomycetes</taxon>
        <taxon>Saccharomycodales</taxon>
        <taxon>Saccharomycodaceae</taxon>
        <taxon>Saccharomycodes</taxon>
    </lineage>
</organism>
<dbReference type="VEuPathDB" id="FungiDB:SCODWIG_02544"/>
<evidence type="ECO:0000256" key="11">
    <source>
        <dbReference type="SAM" id="Phobius"/>
    </source>
</evidence>
<keyword evidence="6" id="KW-0735">Signal-anchor</keyword>
<feature type="transmembrane region" description="Helical" evidence="11">
    <location>
        <begin position="12"/>
        <end position="33"/>
    </location>
</feature>
<dbReference type="SUPFAM" id="SSF53448">
    <property type="entry name" value="Nucleotide-diphospho-sugar transferases"/>
    <property type="match status" value="1"/>
</dbReference>
<keyword evidence="7 11" id="KW-1133">Transmembrane helix</keyword>
<keyword evidence="9 11" id="KW-0472">Membrane</keyword>
<evidence type="ECO:0000256" key="5">
    <source>
        <dbReference type="ARBA" id="ARBA00022692"/>
    </source>
</evidence>
<keyword evidence="12" id="KW-0328">Glycosyltransferase</keyword>
<dbReference type="GO" id="GO:0000139">
    <property type="term" value="C:Golgi membrane"/>
    <property type="evidence" value="ECO:0007669"/>
    <property type="project" value="UniProtKB-SubCell"/>
</dbReference>
<dbReference type="Proteomes" id="UP000262825">
    <property type="component" value="Unassembled WGS sequence"/>
</dbReference>
<reference evidence="13" key="1">
    <citation type="submission" date="2018-06" db="EMBL/GenBank/DDBJ databases">
        <authorList>
            <person name="Guldener U."/>
        </authorList>
    </citation>
    <scope>NUCLEOTIDE SEQUENCE [LARGE SCALE GENOMIC DNA]</scope>
    <source>
        <strain evidence="13">UTAD17</strain>
    </source>
</reference>
<accession>A0A376B7X2</accession>